<dbReference type="Pfam" id="PF02321">
    <property type="entry name" value="OEP"/>
    <property type="match status" value="2"/>
</dbReference>
<comment type="subcellular location">
    <subcellularLocation>
        <location evidence="1">Cell outer membrane</location>
    </subcellularLocation>
</comment>
<dbReference type="EMBL" id="AHAM01000245">
    <property type="protein sequence ID" value="EHK53947.1"/>
    <property type="molecule type" value="Genomic_DNA"/>
</dbReference>
<keyword evidence="9" id="KW-1185">Reference proteome</keyword>
<dbReference type="InterPro" id="IPR051906">
    <property type="entry name" value="TolC-like"/>
</dbReference>
<dbReference type="NCBIfam" id="TIGR01844">
    <property type="entry name" value="type_I_sec_TolC"/>
    <property type="match status" value="1"/>
</dbReference>
<sequence>MPFEHISIFTAVIVSATALSPLTVSAESLTGALTKAYQLNSTLNSARAGVRVTDESVAIAKSGYRPTITGISSIDYISQSGTKLTTGSFGVEIRQSLFDGFQTMNNVASAEARVYASNESLRNTEQNILFDAAATYMDVIRDRQIAIFTERNLEFLTEQARAAGFRLEAGEGTLTDLAQADASRSAAIAQVAVARAQVTVSESVYKQVIGETPGKLQAASPLAKLLPASLGKAYAVAEGNHPAILATQHLVDAAGFTVKSAEGQLLPQLSAQAGVSRNYRSTVGTSDAASIGATLTVPIYQGGRTSAQVRQSKESLGQARIEVDVSRDQVRAAVAAAWSQYRAARETAAATREAGTAAELALAGVIEERDVGQRTTLDVLDSQADLIDALIAVANAERDVVVASYAILSAIGHLSPRRIGLKVAEYRPQEHYDAVKNEWYGVRTPDGR</sequence>
<evidence type="ECO:0000313" key="9">
    <source>
        <dbReference type="Proteomes" id="UP000003250"/>
    </source>
</evidence>
<keyword evidence="6" id="KW-0472">Membrane</keyword>
<dbReference type="GO" id="GO:1990281">
    <property type="term" value="C:efflux pump complex"/>
    <property type="evidence" value="ECO:0007669"/>
    <property type="project" value="TreeGrafter"/>
</dbReference>
<dbReference type="PANTHER" id="PTHR30026:SF22">
    <property type="entry name" value="OUTER MEMBRANE EFFLUX PROTEIN"/>
    <property type="match status" value="1"/>
</dbReference>
<evidence type="ECO:0000256" key="7">
    <source>
        <dbReference type="ARBA" id="ARBA00023237"/>
    </source>
</evidence>
<reference evidence="8 9" key="1">
    <citation type="journal article" date="2012" name="J. Bacteriol.">
        <title>Draft Genome Sequence of Mesorhizobium alhagi CCNWXJ12-2T, a Novel Salt-Resistant Species Isolated from the Desert of Northwestern China.</title>
        <authorList>
            <person name="Zhou M."/>
            <person name="Chen W."/>
            <person name="Chen H."/>
            <person name="Wei G."/>
        </authorList>
    </citation>
    <scope>NUCLEOTIDE SEQUENCE [LARGE SCALE GENOMIC DNA]</scope>
    <source>
        <strain evidence="8 9">CCNWXJ12-2</strain>
    </source>
</reference>
<evidence type="ECO:0000256" key="3">
    <source>
        <dbReference type="ARBA" id="ARBA00022448"/>
    </source>
</evidence>
<organism evidence="8 9">
    <name type="scientific">Mesorhizobium alhagi CCNWXJ12-2</name>
    <dbReference type="NCBI Taxonomy" id="1107882"/>
    <lineage>
        <taxon>Bacteria</taxon>
        <taxon>Pseudomonadati</taxon>
        <taxon>Pseudomonadota</taxon>
        <taxon>Alphaproteobacteria</taxon>
        <taxon>Hyphomicrobiales</taxon>
        <taxon>Phyllobacteriaceae</taxon>
        <taxon>Allomesorhizobium</taxon>
    </lineage>
</organism>
<dbReference type="Gene3D" id="1.20.1600.10">
    <property type="entry name" value="Outer membrane efflux proteins (OEP)"/>
    <property type="match status" value="1"/>
</dbReference>
<keyword evidence="4" id="KW-1134">Transmembrane beta strand</keyword>
<dbReference type="PANTHER" id="PTHR30026">
    <property type="entry name" value="OUTER MEMBRANE PROTEIN TOLC"/>
    <property type="match status" value="1"/>
</dbReference>
<dbReference type="GO" id="GO:0015288">
    <property type="term" value="F:porin activity"/>
    <property type="evidence" value="ECO:0007669"/>
    <property type="project" value="TreeGrafter"/>
</dbReference>
<evidence type="ECO:0000256" key="6">
    <source>
        <dbReference type="ARBA" id="ARBA00023136"/>
    </source>
</evidence>
<dbReference type="SUPFAM" id="SSF56954">
    <property type="entry name" value="Outer membrane efflux proteins (OEP)"/>
    <property type="match status" value="1"/>
</dbReference>
<keyword evidence="7" id="KW-0998">Cell outer membrane</keyword>
<dbReference type="InterPro" id="IPR003423">
    <property type="entry name" value="OMP_efflux"/>
</dbReference>
<dbReference type="GO" id="GO:0009279">
    <property type="term" value="C:cell outer membrane"/>
    <property type="evidence" value="ECO:0007669"/>
    <property type="project" value="UniProtKB-SubCell"/>
</dbReference>
<keyword evidence="5" id="KW-0812">Transmembrane</keyword>
<dbReference type="RefSeq" id="WP_008839122.1">
    <property type="nucleotide sequence ID" value="NZ_AHAM01000245.1"/>
</dbReference>
<keyword evidence="3" id="KW-0813">Transport</keyword>
<evidence type="ECO:0000313" key="8">
    <source>
        <dbReference type="EMBL" id="EHK53947.1"/>
    </source>
</evidence>
<evidence type="ECO:0000256" key="2">
    <source>
        <dbReference type="ARBA" id="ARBA00007613"/>
    </source>
</evidence>
<dbReference type="OrthoDB" id="9789368at2"/>
<gene>
    <name evidence="8" type="ORF">MAXJ12_27758</name>
</gene>
<accession>H0HZB5</accession>
<dbReference type="PATRIC" id="fig|1107882.3.peg.5369"/>
<evidence type="ECO:0000256" key="4">
    <source>
        <dbReference type="ARBA" id="ARBA00022452"/>
    </source>
</evidence>
<dbReference type="GO" id="GO:0015562">
    <property type="term" value="F:efflux transmembrane transporter activity"/>
    <property type="evidence" value="ECO:0007669"/>
    <property type="project" value="InterPro"/>
</dbReference>
<dbReference type="Proteomes" id="UP000003250">
    <property type="component" value="Unassembled WGS sequence"/>
</dbReference>
<protein>
    <submittedName>
        <fullName evidence="8">Outer membrane efflux protein BepC</fullName>
    </submittedName>
</protein>
<dbReference type="InterPro" id="IPR010130">
    <property type="entry name" value="T1SS_OMP_TolC"/>
</dbReference>
<comment type="similarity">
    <text evidence="2">Belongs to the outer membrane factor (OMF) (TC 1.B.17) family.</text>
</comment>
<evidence type="ECO:0000256" key="5">
    <source>
        <dbReference type="ARBA" id="ARBA00022692"/>
    </source>
</evidence>
<dbReference type="AlphaFoldDB" id="H0HZB5"/>
<evidence type="ECO:0000256" key="1">
    <source>
        <dbReference type="ARBA" id="ARBA00004442"/>
    </source>
</evidence>
<name>H0HZB5_9HYPH</name>
<proteinExistence type="inferred from homology"/>